<feature type="domain" description="DZIP3-like HEPN" evidence="5">
    <location>
        <begin position="821"/>
        <end position="951"/>
    </location>
</feature>
<gene>
    <name evidence="6" type="primary">NLRP12</name>
    <name evidence="6" type="ORF">AWC38_SpisGene22360</name>
</gene>
<evidence type="ECO:0000259" key="4">
    <source>
        <dbReference type="Pfam" id="PF05729"/>
    </source>
</evidence>
<accession>A0A2B4RB05</accession>
<dbReference type="InterPro" id="IPR007111">
    <property type="entry name" value="NACHT_NTPase"/>
</dbReference>
<evidence type="ECO:0000313" key="6">
    <source>
        <dbReference type="EMBL" id="PFX13547.1"/>
    </source>
</evidence>
<dbReference type="SUPFAM" id="SSF52047">
    <property type="entry name" value="RNI-like"/>
    <property type="match status" value="1"/>
</dbReference>
<feature type="coiled-coil region" evidence="3">
    <location>
        <begin position="130"/>
        <end position="189"/>
    </location>
</feature>
<dbReference type="Pfam" id="PF05729">
    <property type="entry name" value="NACHT"/>
    <property type="match status" value="1"/>
</dbReference>
<evidence type="ECO:0000256" key="1">
    <source>
        <dbReference type="ARBA" id="ARBA00022741"/>
    </source>
</evidence>
<dbReference type="OrthoDB" id="5951217at2759"/>
<organism evidence="6 7">
    <name type="scientific">Stylophora pistillata</name>
    <name type="common">Smooth cauliflower coral</name>
    <dbReference type="NCBI Taxonomy" id="50429"/>
    <lineage>
        <taxon>Eukaryota</taxon>
        <taxon>Metazoa</taxon>
        <taxon>Cnidaria</taxon>
        <taxon>Anthozoa</taxon>
        <taxon>Hexacorallia</taxon>
        <taxon>Scleractinia</taxon>
        <taxon>Astrocoeniina</taxon>
        <taxon>Pocilloporidae</taxon>
        <taxon>Stylophora</taxon>
    </lineage>
</organism>
<feature type="domain" description="NACHT" evidence="4">
    <location>
        <begin position="994"/>
        <end position="1093"/>
    </location>
</feature>
<evidence type="ECO:0000313" key="7">
    <source>
        <dbReference type="Proteomes" id="UP000225706"/>
    </source>
</evidence>
<proteinExistence type="predicted"/>
<dbReference type="PANTHER" id="PTHR31424:SF3">
    <property type="entry name" value="RING-TYPE DOMAIN-CONTAINING PROTEIN"/>
    <property type="match status" value="1"/>
</dbReference>
<name>A0A2B4RB05_STYPI</name>
<dbReference type="EMBL" id="LSMT01000949">
    <property type="protein sequence ID" value="PFX13547.1"/>
    <property type="molecule type" value="Genomic_DNA"/>
</dbReference>
<dbReference type="Proteomes" id="UP000225706">
    <property type="component" value="Unassembled WGS sequence"/>
</dbReference>
<dbReference type="Pfam" id="PF18738">
    <property type="entry name" value="HEPN_DZIP3"/>
    <property type="match status" value="1"/>
</dbReference>
<comment type="caution">
    <text evidence="6">The sequence shown here is derived from an EMBL/GenBank/DDBJ whole genome shotgun (WGS) entry which is preliminary data.</text>
</comment>
<keyword evidence="2" id="KW-0067">ATP-binding</keyword>
<sequence>MSEILTDYKKRELEWKLSLSTEFPLRYVKQQAAQQYEFLFCVEIPWPLLRLWGEILEDTAIKATYLDLLNSTVVDGWFMVKRGCERVEKLLYKTAAVVKSTYRKTSGRKKKQLDDKVYKLSIRRNEVETFESLKSEIEKSQHELDEWKRKFNDLAAEKEKLYDDMIREINELQEEITDLKQVNKDLADYVEALEKSASLQCQGKKYNQLGTKQQGRKLRLLKSKAQCALWFCKSFGLELTEIKLQDEEGLIHSLNYSASNSTPHGHANLDEEEKNKVEQVLFLLDKFCVGDETYHELSMITEGLPKSYLVKQSRTAMNKLYHIERTPGKYSGSCLNFTSTFKDHVRELLKKEPELKEGKIQVKLSGDGARMSRTTNFMMMSFTLLQLNESVMSPKHNRTVAIINGPEKYETLKTSLSNFFDEVNQLISTGTIAIDGEDVELEFFLGGDMKFLLMILGLSSATADYACAWCKIHKDDRWDTSKPIHHYNEEPMRRTLEEMKTLCSSKDNFGCIHEPLLNIPLTHVIPDELHLLLRITDKLLQNIIDEVLERDAVEDFDKPRGQPKGIYLTRLVKAINDLGISFSVWNKKNADGSESQVKEFTSLLGSQKKKLLSGLPSNLQEFLYPNTSATVKQLWVDFGHLYDKISDFNLTNTSAHDIFLDAKAWIELFCSLRGVRQGYTRPRVTPYMHLIPYHLPFFVQKHGCLKQFTGQGVEKNNDDAKRIHFHKSNKWDAARDILCTESRQWELKHHERKKATYTKRKLDYWEDEIHRKRKEQRASSASTSMYMERVEDDEISDESPTCATQDYNKMTIAQLKEVIKRKGMKKKKVLNPQQWGKLYPTVRSSVSSKNFDITLLMLLLRNTCGLVAPPTGWNTLPTAADISLEADIVRIKCYRNTVYGHASEASVDEATFNRYWQDIQGPLVRLGGAEYQSAIDDLKKECMDPDFEEHYKELLRQSVKDEVSIKERLDEMTEKIGKSLDELKEAIVNPTKKAGDKVDHPEEVLIILDGYDECSQQDYIASDSHEKYPNNAMEKMPVAAVCAKFIKGKILRGSVVMITSRPDESGKLKDKHIHFDRYVEITGFSEPQEVKVCVKAVFFSPPFRKSFSATTKYFCFTHLTLQEYLAASWFVKERKTSPKHVTPEVHQFMSGILSKQNDTELMEKLLEKIPRLTKISAGRYRFEMFKSLMEYEDVEFAKRIVTKRHRDILEKEGSISYFYSNLMDVDCTALTILFHVFGVLDAEGESDVNEGTSKRGAKWKLTKLDLSFNQNTAAGVVSLCEALQTPTCQLTTLDLSENHIADAGVVSLCEALQTPTCKLTTLRLSGNQITDAGVSMSSITDTCKLAILDLSANQITDTGVVSLCQALQTPTCKLTTLHLCGNKITNADVVSLSQALQTPTCKLTTLDLGANQITNAGVVSLCQALQTPTCKLTKLYLSVNPITVAGVVSLCEVLQTPTCKLTTPHLTGNKITDAGVVSLCQALQTPTCKLTTLHLSGTKITDAGVVSLCQALQTPTCKLITLYLSGNKITDAGVASL</sequence>
<keyword evidence="1" id="KW-0547">Nucleotide-binding</keyword>
<dbReference type="InterPro" id="IPR032675">
    <property type="entry name" value="LRR_dom_sf"/>
</dbReference>
<evidence type="ECO:0000259" key="5">
    <source>
        <dbReference type="Pfam" id="PF18738"/>
    </source>
</evidence>
<dbReference type="InterPro" id="IPR001611">
    <property type="entry name" value="Leu-rich_rpt"/>
</dbReference>
<reference evidence="7" key="1">
    <citation type="journal article" date="2017" name="bioRxiv">
        <title>Comparative analysis of the genomes of Stylophora pistillata and Acropora digitifera provides evidence for extensive differences between species of corals.</title>
        <authorList>
            <person name="Voolstra C.R."/>
            <person name="Li Y."/>
            <person name="Liew Y.J."/>
            <person name="Baumgarten S."/>
            <person name="Zoccola D."/>
            <person name="Flot J.-F."/>
            <person name="Tambutte S."/>
            <person name="Allemand D."/>
            <person name="Aranda M."/>
        </authorList>
    </citation>
    <scope>NUCLEOTIDE SEQUENCE [LARGE SCALE GENOMIC DNA]</scope>
</reference>
<keyword evidence="3" id="KW-0175">Coiled coil</keyword>
<dbReference type="InterPro" id="IPR027417">
    <property type="entry name" value="P-loop_NTPase"/>
</dbReference>
<dbReference type="InterPro" id="IPR041249">
    <property type="entry name" value="HEPN_DZIP3"/>
</dbReference>
<dbReference type="PROSITE" id="PS51450">
    <property type="entry name" value="LRR"/>
    <property type="match status" value="2"/>
</dbReference>
<protein>
    <submittedName>
        <fullName evidence="6">NACHT, LRR and PYD domains-containing protein 12</fullName>
    </submittedName>
</protein>
<dbReference type="CDD" id="cd00116">
    <property type="entry name" value="LRR_RI"/>
    <property type="match status" value="1"/>
</dbReference>
<dbReference type="Pfam" id="PF13516">
    <property type="entry name" value="LRR_6"/>
    <property type="match status" value="7"/>
</dbReference>
<dbReference type="Gene3D" id="3.40.50.300">
    <property type="entry name" value="P-loop containing nucleotide triphosphate hydrolases"/>
    <property type="match status" value="1"/>
</dbReference>
<evidence type="ECO:0000256" key="2">
    <source>
        <dbReference type="ARBA" id="ARBA00022840"/>
    </source>
</evidence>
<dbReference type="GO" id="GO:0005524">
    <property type="term" value="F:ATP binding"/>
    <property type="evidence" value="ECO:0007669"/>
    <property type="project" value="UniProtKB-KW"/>
</dbReference>
<keyword evidence="7" id="KW-1185">Reference proteome</keyword>
<dbReference type="Gene3D" id="3.80.10.10">
    <property type="entry name" value="Ribonuclease Inhibitor"/>
    <property type="match status" value="2"/>
</dbReference>
<dbReference type="PANTHER" id="PTHR31424">
    <property type="entry name" value="PROTEIN CBG23806"/>
    <property type="match status" value="1"/>
</dbReference>
<evidence type="ECO:0000256" key="3">
    <source>
        <dbReference type="SAM" id="Coils"/>
    </source>
</evidence>
<dbReference type="SMART" id="SM00368">
    <property type="entry name" value="LRR_RI"/>
    <property type="match status" value="10"/>
</dbReference>